<dbReference type="InterPro" id="IPR027417">
    <property type="entry name" value="P-loop_NTPase"/>
</dbReference>
<evidence type="ECO:0000313" key="2">
    <source>
        <dbReference type="EMBL" id="KAF4614586.1"/>
    </source>
</evidence>
<feature type="domain" description="G" evidence="1">
    <location>
        <begin position="47"/>
        <end position="119"/>
    </location>
</feature>
<dbReference type="Proteomes" id="UP000521872">
    <property type="component" value="Unassembled WGS sequence"/>
</dbReference>
<proteinExistence type="predicted"/>
<dbReference type="EMBL" id="JAACJL010000044">
    <property type="protein sequence ID" value="KAF4614586.1"/>
    <property type="molecule type" value="Genomic_DNA"/>
</dbReference>
<reference evidence="2 3" key="1">
    <citation type="submission" date="2019-12" db="EMBL/GenBank/DDBJ databases">
        <authorList>
            <person name="Floudas D."/>
            <person name="Bentzer J."/>
            <person name="Ahren D."/>
            <person name="Johansson T."/>
            <person name="Persson P."/>
            <person name="Tunlid A."/>
        </authorList>
    </citation>
    <scope>NUCLEOTIDE SEQUENCE [LARGE SCALE GENOMIC DNA]</scope>
    <source>
        <strain evidence="2 3">CBS 102.39</strain>
    </source>
</reference>
<gene>
    <name evidence="2" type="ORF">D9613_003447</name>
</gene>
<dbReference type="GO" id="GO:0005525">
    <property type="term" value="F:GTP binding"/>
    <property type="evidence" value="ECO:0007669"/>
    <property type="project" value="InterPro"/>
</dbReference>
<evidence type="ECO:0000313" key="3">
    <source>
        <dbReference type="Proteomes" id="UP000521872"/>
    </source>
</evidence>
<dbReference type="AlphaFoldDB" id="A0A8H4QPN2"/>
<accession>A0A8H4QPN2</accession>
<dbReference type="Gene3D" id="3.40.50.300">
    <property type="entry name" value="P-loop containing nucleotide triphosphate hydrolases"/>
    <property type="match status" value="1"/>
</dbReference>
<protein>
    <recommendedName>
        <fullName evidence="1">G domain-containing protein</fullName>
    </recommendedName>
</protein>
<comment type="caution">
    <text evidence="2">The sequence shown here is derived from an EMBL/GenBank/DDBJ whole genome shotgun (WGS) entry which is preliminary data.</text>
</comment>
<dbReference type="SUPFAM" id="SSF52540">
    <property type="entry name" value="P-loop containing nucleoside triphosphate hydrolases"/>
    <property type="match status" value="1"/>
</dbReference>
<evidence type="ECO:0000259" key="1">
    <source>
        <dbReference type="Pfam" id="PF01926"/>
    </source>
</evidence>
<dbReference type="Pfam" id="PF01926">
    <property type="entry name" value="MMR_HSR1"/>
    <property type="match status" value="1"/>
</dbReference>
<organism evidence="2 3">
    <name type="scientific">Agrocybe pediades</name>
    <dbReference type="NCBI Taxonomy" id="84607"/>
    <lineage>
        <taxon>Eukaryota</taxon>
        <taxon>Fungi</taxon>
        <taxon>Dikarya</taxon>
        <taxon>Basidiomycota</taxon>
        <taxon>Agaricomycotina</taxon>
        <taxon>Agaricomycetes</taxon>
        <taxon>Agaricomycetidae</taxon>
        <taxon>Agaricales</taxon>
        <taxon>Agaricineae</taxon>
        <taxon>Strophariaceae</taxon>
        <taxon>Agrocybe</taxon>
    </lineage>
</organism>
<name>A0A8H4QPN2_9AGAR</name>
<dbReference type="InterPro" id="IPR006073">
    <property type="entry name" value="GTP-bd"/>
</dbReference>
<keyword evidence="3" id="KW-1185">Reference proteome</keyword>
<sequence length="329" mass="37332">MNKNTDAETPRPTFNFSRVSLLQMTMRRNNRSATQNADSKSEIIIPIMGATGAGKSTFINYLLPDGEPICQVGRGLTSCTSELRPITLCFPNDHLLKDYKITLVDTPGFDDTYAQDTAILRRIAHWLTEGLDENRGRKKKVLAGVIYLHDITSKRFNGSARRNLEVFERMCGKAAFGMVIFGTTSWTSITAEQGEAYEKELESTHWSPILERGARSRRFDDSFDSALSFVKDIVRHALLKVYLQIQTEIVDDRKIIPETEAGKELRFTLKEALEMHKKLERGGRGAGGDRVAQNHQDSEAQENLDALIEQIQELRVPFLRKLRKFFGLF</sequence>